<keyword evidence="2" id="KW-1185">Reference proteome</keyword>
<protein>
    <submittedName>
        <fullName evidence="1">Uncharacterized protein</fullName>
    </submittedName>
</protein>
<dbReference type="AlphaFoldDB" id="A0ABD1Q6U3"/>
<dbReference type="Proteomes" id="UP001604336">
    <property type="component" value="Unassembled WGS sequence"/>
</dbReference>
<reference evidence="2" key="1">
    <citation type="submission" date="2024-07" db="EMBL/GenBank/DDBJ databases">
        <title>Two chromosome-level genome assemblies of Korean endemic species Abeliophyllum distichum and Forsythia ovata (Oleaceae).</title>
        <authorList>
            <person name="Jang H."/>
        </authorList>
    </citation>
    <scope>NUCLEOTIDE SEQUENCE [LARGE SCALE GENOMIC DNA]</scope>
</reference>
<evidence type="ECO:0000313" key="1">
    <source>
        <dbReference type="EMBL" id="KAL2471547.1"/>
    </source>
</evidence>
<evidence type="ECO:0000313" key="2">
    <source>
        <dbReference type="Proteomes" id="UP001604336"/>
    </source>
</evidence>
<comment type="caution">
    <text evidence="1">The sequence shown here is derived from an EMBL/GenBank/DDBJ whole genome shotgun (WGS) entry which is preliminary data.</text>
</comment>
<sequence length="160" mass="18216">MYVMSYNYTKWIQHGERLGVASSSSTANMFSILIPSDDIDCDNDQDEMLAKADEYLVERKNEQQLLEDTPLEEIPVNDPNVGLKIMVSVLGVKLGRQIHGLGDGRLRDISISTNMRYMKKDLEEECTARKAVDAARTKIEQRMKSKLNVVRQLYNSTLQS</sequence>
<proteinExistence type="predicted"/>
<organism evidence="1 2">
    <name type="scientific">Abeliophyllum distichum</name>
    <dbReference type="NCBI Taxonomy" id="126358"/>
    <lineage>
        <taxon>Eukaryota</taxon>
        <taxon>Viridiplantae</taxon>
        <taxon>Streptophyta</taxon>
        <taxon>Embryophyta</taxon>
        <taxon>Tracheophyta</taxon>
        <taxon>Spermatophyta</taxon>
        <taxon>Magnoliopsida</taxon>
        <taxon>eudicotyledons</taxon>
        <taxon>Gunneridae</taxon>
        <taxon>Pentapetalae</taxon>
        <taxon>asterids</taxon>
        <taxon>lamiids</taxon>
        <taxon>Lamiales</taxon>
        <taxon>Oleaceae</taxon>
        <taxon>Forsythieae</taxon>
        <taxon>Abeliophyllum</taxon>
    </lineage>
</organism>
<gene>
    <name evidence="1" type="ORF">Adt_39683</name>
</gene>
<dbReference type="EMBL" id="JBFOLK010000012">
    <property type="protein sequence ID" value="KAL2471547.1"/>
    <property type="molecule type" value="Genomic_DNA"/>
</dbReference>
<name>A0ABD1Q6U3_9LAMI</name>
<accession>A0ABD1Q6U3</accession>